<evidence type="ECO:0000313" key="2">
    <source>
        <dbReference type="EMBL" id="KAF2856132.1"/>
    </source>
</evidence>
<dbReference type="EMBL" id="MU006289">
    <property type="protein sequence ID" value="KAF2856132.1"/>
    <property type="molecule type" value="Genomic_DNA"/>
</dbReference>
<proteinExistence type="predicted"/>
<evidence type="ECO:0000313" key="3">
    <source>
        <dbReference type="Proteomes" id="UP000799423"/>
    </source>
</evidence>
<organism evidence="2 3">
    <name type="scientific">Plenodomus tracheiphilus IPT5</name>
    <dbReference type="NCBI Taxonomy" id="1408161"/>
    <lineage>
        <taxon>Eukaryota</taxon>
        <taxon>Fungi</taxon>
        <taxon>Dikarya</taxon>
        <taxon>Ascomycota</taxon>
        <taxon>Pezizomycotina</taxon>
        <taxon>Dothideomycetes</taxon>
        <taxon>Pleosporomycetidae</taxon>
        <taxon>Pleosporales</taxon>
        <taxon>Pleosporineae</taxon>
        <taxon>Leptosphaeriaceae</taxon>
        <taxon>Plenodomus</taxon>
    </lineage>
</organism>
<feature type="chain" id="PRO_5025374079" evidence="1">
    <location>
        <begin position="20"/>
        <end position="82"/>
    </location>
</feature>
<keyword evidence="3" id="KW-1185">Reference proteome</keyword>
<gene>
    <name evidence="2" type="ORF">T440DRAFT_384080</name>
</gene>
<dbReference type="OrthoDB" id="3789165at2759"/>
<evidence type="ECO:0000256" key="1">
    <source>
        <dbReference type="SAM" id="SignalP"/>
    </source>
</evidence>
<accession>A0A6A7BLS5</accession>
<feature type="signal peptide" evidence="1">
    <location>
        <begin position="1"/>
        <end position="19"/>
    </location>
</feature>
<name>A0A6A7BLS5_9PLEO</name>
<reference evidence="2" key="1">
    <citation type="submission" date="2020-01" db="EMBL/GenBank/DDBJ databases">
        <authorList>
            <consortium name="DOE Joint Genome Institute"/>
            <person name="Haridas S."/>
            <person name="Albert R."/>
            <person name="Binder M."/>
            <person name="Bloem J."/>
            <person name="Labutti K."/>
            <person name="Salamov A."/>
            <person name="Andreopoulos B."/>
            <person name="Baker S.E."/>
            <person name="Barry K."/>
            <person name="Bills G."/>
            <person name="Bluhm B.H."/>
            <person name="Cannon C."/>
            <person name="Castanera R."/>
            <person name="Culley D.E."/>
            <person name="Daum C."/>
            <person name="Ezra D."/>
            <person name="Gonzalez J.B."/>
            <person name="Henrissat B."/>
            <person name="Kuo A."/>
            <person name="Liang C."/>
            <person name="Lipzen A."/>
            <person name="Lutzoni F."/>
            <person name="Magnuson J."/>
            <person name="Mondo S."/>
            <person name="Nolan M."/>
            <person name="Ohm R."/>
            <person name="Pangilinan J."/>
            <person name="Park H.-J."/>
            <person name="Ramirez L."/>
            <person name="Alfaro M."/>
            <person name="Sun H."/>
            <person name="Tritt A."/>
            <person name="Yoshinaga Y."/>
            <person name="Zwiers L.-H."/>
            <person name="Turgeon B.G."/>
            <person name="Goodwin S.B."/>
            <person name="Spatafora J.W."/>
            <person name="Crous P.W."/>
            <person name="Grigoriev I.V."/>
        </authorList>
    </citation>
    <scope>NUCLEOTIDE SEQUENCE</scope>
    <source>
        <strain evidence="2">IPT5</strain>
    </source>
</reference>
<keyword evidence="1" id="KW-0732">Signal</keyword>
<sequence>MKILKILFAFTSLIIVALGTAAVQGNNAVTETPCEWCSNVYKACQDRCPRINGCDDDCHQEACFTYINGKTCTETCLWHCTT</sequence>
<protein>
    <submittedName>
        <fullName evidence="2">Uncharacterized protein</fullName>
    </submittedName>
</protein>
<dbReference type="AlphaFoldDB" id="A0A6A7BLS5"/>
<dbReference type="Proteomes" id="UP000799423">
    <property type="component" value="Unassembled WGS sequence"/>
</dbReference>